<name>A0ABW5K8U9_9FLAO</name>
<dbReference type="NCBIfam" id="TIGR03025">
    <property type="entry name" value="EPS_sugtrans"/>
    <property type="match status" value="1"/>
</dbReference>
<comment type="subcellular location">
    <subcellularLocation>
        <location evidence="1">Membrane</location>
        <topology evidence="1">Multi-pass membrane protein</topology>
    </subcellularLocation>
</comment>
<dbReference type="PANTHER" id="PTHR30576:SF0">
    <property type="entry name" value="UNDECAPRENYL-PHOSPHATE N-ACETYLGALACTOSAMINYL 1-PHOSPHATE TRANSFERASE-RELATED"/>
    <property type="match status" value="1"/>
</dbReference>
<evidence type="ECO:0000256" key="1">
    <source>
        <dbReference type="ARBA" id="ARBA00004141"/>
    </source>
</evidence>
<reference evidence="10" key="1">
    <citation type="journal article" date="2019" name="Int. J. Syst. Evol. Microbiol.">
        <title>The Global Catalogue of Microorganisms (GCM) 10K type strain sequencing project: providing services to taxonomists for standard genome sequencing and annotation.</title>
        <authorList>
            <consortium name="The Broad Institute Genomics Platform"/>
            <consortium name="The Broad Institute Genome Sequencing Center for Infectious Disease"/>
            <person name="Wu L."/>
            <person name="Ma J."/>
        </authorList>
    </citation>
    <scope>NUCLEOTIDE SEQUENCE [LARGE SCALE GENOMIC DNA]</scope>
    <source>
        <strain evidence="10">KCTC 52204</strain>
    </source>
</reference>
<organism evidence="9 10">
    <name type="scientific">Kaistella montana</name>
    <dbReference type="NCBI Taxonomy" id="1849733"/>
    <lineage>
        <taxon>Bacteria</taxon>
        <taxon>Pseudomonadati</taxon>
        <taxon>Bacteroidota</taxon>
        <taxon>Flavobacteriia</taxon>
        <taxon>Flavobacteriales</taxon>
        <taxon>Weeksellaceae</taxon>
        <taxon>Chryseobacterium group</taxon>
        <taxon>Kaistella</taxon>
    </lineage>
</organism>
<feature type="transmembrane region" description="Helical" evidence="7">
    <location>
        <begin position="268"/>
        <end position="292"/>
    </location>
</feature>
<dbReference type="InterPro" id="IPR003362">
    <property type="entry name" value="Bact_transf"/>
</dbReference>
<evidence type="ECO:0000256" key="5">
    <source>
        <dbReference type="ARBA" id="ARBA00022989"/>
    </source>
</evidence>
<protein>
    <submittedName>
        <fullName evidence="9">Exopolysaccharide biosynthesis polyprenyl glycosylphosphotransferase</fullName>
    </submittedName>
</protein>
<keyword evidence="6 7" id="KW-0472">Membrane</keyword>
<sequence length="455" mass="54362">MQKIRYSRYFKAFFILLDVLVTTGVFMFFFLRNNDYHFVQKIWEQNILLILLLTLFWILLSGRTKLYSVARNLTYTIYLERLVTHIFIFIFGVILLAKVSNNSFLKMDRFYIAIYLFFLLFIIKSLVFFTLKYLRILGKNYRNIMFLNDDASTEILKNILYERKDYGFKIFEFPKEDRFNYEKIKEFWKEKEIHTLYLSSEGFTRYQEQEIFRLAERYKVRISLIPSIMKNIFFQYDLDYIEMQPILVRSKFPLDYLTNIILKRTIDILFAIMVLVLICTWLFPLIAILILIDSKGPVFFIQKRYGFHDEVFQCIKFRTMYVNNVSTMKTTQENDRRITKIGQFLRKTSLDEMPQFLNVLRGEMSVVGPRPHMLLVDDFYKLKIGRYSVRSLVKPGITGLAQVNGLRGNIGDMDVKMQKRILADAFYVKNWSLSLDFVIIFKTIFLVICGDKNAN</sequence>
<feature type="transmembrane region" description="Helical" evidence="7">
    <location>
        <begin position="112"/>
        <end position="134"/>
    </location>
</feature>
<feature type="transmembrane region" description="Helical" evidence="7">
    <location>
        <begin position="12"/>
        <end position="31"/>
    </location>
</feature>
<evidence type="ECO:0000256" key="2">
    <source>
        <dbReference type="ARBA" id="ARBA00006464"/>
    </source>
</evidence>
<evidence type="ECO:0000259" key="8">
    <source>
        <dbReference type="Pfam" id="PF02397"/>
    </source>
</evidence>
<evidence type="ECO:0000256" key="4">
    <source>
        <dbReference type="ARBA" id="ARBA00022692"/>
    </source>
</evidence>
<keyword evidence="5 7" id="KW-1133">Transmembrane helix</keyword>
<gene>
    <name evidence="9" type="ORF">ACFSO8_07775</name>
</gene>
<dbReference type="Pfam" id="PF02397">
    <property type="entry name" value="Bac_transf"/>
    <property type="match status" value="1"/>
</dbReference>
<dbReference type="EMBL" id="JBHULG010000002">
    <property type="protein sequence ID" value="MFD2545357.1"/>
    <property type="molecule type" value="Genomic_DNA"/>
</dbReference>
<evidence type="ECO:0000256" key="7">
    <source>
        <dbReference type="SAM" id="Phobius"/>
    </source>
</evidence>
<keyword evidence="4 7" id="KW-0812">Transmembrane</keyword>
<dbReference type="InterPro" id="IPR017475">
    <property type="entry name" value="EPS_sugar_tfrase"/>
</dbReference>
<evidence type="ECO:0000256" key="6">
    <source>
        <dbReference type="ARBA" id="ARBA00023136"/>
    </source>
</evidence>
<keyword evidence="3" id="KW-0808">Transferase</keyword>
<feature type="domain" description="Bacterial sugar transferase" evidence="8">
    <location>
        <begin position="263"/>
        <end position="448"/>
    </location>
</feature>
<dbReference type="RefSeq" id="WP_255929417.1">
    <property type="nucleotide sequence ID" value="NZ_JANFQP010000002.1"/>
</dbReference>
<dbReference type="PANTHER" id="PTHR30576">
    <property type="entry name" value="COLANIC BIOSYNTHESIS UDP-GLUCOSE LIPID CARRIER TRANSFERASE"/>
    <property type="match status" value="1"/>
</dbReference>
<keyword evidence="10" id="KW-1185">Reference proteome</keyword>
<comment type="caution">
    <text evidence="9">The sequence shown here is derived from an EMBL/GenBank/DDBJ whole genome shotgun (WGS) entry which is preliminary data.</text>
</comment>
<comment type="similarity">
    <text evidence="2">Belongs to the bacterial sugar transferase family.</text>
</comment>
<proteinExistence type="inferred from homology"/>
<feature type="transmembrane region" description="Helical" evidence="7">
    <location>
        <begin position="82"/>
        <end position="100"/>
    </location>
</feature>
<evidence type="ECO:0000313" key="10">
    <source>
        <dbReference type="Proteomes" id="UP001597394"/>
    </source>
</evidence>
<accession>A0ABW5K8U9</accession>
<dbReference type="Proteomes" id="UP001597394">
    <property type="component" value="Unassembled WGS sequence"/>
</dbReference>
<evidence type="ECO:0000313" key="9">
    <source>
        <dbReference type="EMBL" id="MFD2545357.1"/>
    </source>
</evidence>
<evidence type="ECO:0000256" key="3">
    <source>
        <dbReference type="ARBA" id="ARBA00022679"/>
    </source>
</evidence>
<feature type="transmembrane region" description="Helical" evidence="7">
    <location>
        <begin position="43"/>
        <end position="61"/>
    </location>
</feature>